<keyword evidence="7" id="KW-1015">Disulfide bond</keyword>
<keyword evidence="2" id="KW-0812">Transmembrane</keyword>
<feature type="non-terminal residue" evidence="12">
    <location>
        <position position="1"/>
    </location>
</feature>
<evidence type="ECO:0000256" key="9">
    <source>
        <dbReference type="SAM" id="MobiDB-lite"/>
    </source>
</evidence>
<name>A0ABN8NKG4_9CNID</name>
<feature type="domain" description="Fibronectin type-III" evidence="11">
    <location>
        <begin position="157"/>
        <end position="252"/>
    </location>
</feature>
<dbReference type="InterPro" id="IPR008979">
    <property type="entry name" value="Galactose-bd-like_sf"/>
</dbReference>
<keyword evidence="8" id="KW-0325">Glycoprotein</keyword>
<dbReference type="PANTHER" id="PTHR24051:SF9">
    <property type="entry name" value="FIBRONECTIN TYPE-III DOMAIN-CONTAINING PROTEIN"/>
    <property type="match status" value="1"/>
</dbReference>
<dbReference type="SUPFAM" id="SSF49265">
    <property type="entry name" value="Fibronectin type III"/>
    <property type="match status" value="4"/>
</dbReference>
<reference evidence="12 13" key="1">
    <citation type="submission" date="2022-05" db="EMBL/GenBank/DDBJ databases">
        <authorList>
            <consortium name="Genoscope - CEA"/>
            <person name="William W."/>
        </authorList>
    </citation>
    <scope>NUCLEOTIDE SEQUENCE [LARGE SCALE GENOMIC DNA]</scope>
</reference>
<dbReference type="Proteomes" id="UP001159405">
    <property type="component" value="Unassembled WGS sequence"/>
</dbReference>
<keyword evidence="13" id="KW-1185">Reference proteome</keyword>
<dbReference type="Pfam" id="PF00754">
    <property type="entry name" value="F5_F8_type_C"/>
    <property type="match status" value="1"/>
</dbReference>
<comment type="caution">
    <text evidence="12">The sequence shown here is derived from an EMBL/GenBank/DDBJ whole genome shotgun (WGS) entry which is preliminary data.</text>
</comment>
<dbReference type="InterPro" id="IPR013783">
    <property type="entry name" value="Ig-like_fold"/>
</dbReference>
<dbReference type="PROSITE" id="PS50853">
    <property type="entry name" value="FN3"/>
    <property type="match status" value="5"/>
</dbReference>
<organism evidence="12 13">
    <name type="scientific">Porites lobata</name>
    <dbReference type="NCBI Taxonomy" id="104759"/>
    <lineage>
        <taxon>Eukaryota</taxon>
        <taxon>Metazoa</taxon>
        <taxon>Cnidaria</taxon>
        <taxon>Anthozoa</taxon>
        <taxon>Hexacorallia</taxon>
        <taxon>Scleractinia</taxon>
        <taxon>Fungiina</taxon>
        <taxon>Poritidae</taxon>
        <taxon>Porites</taxon>
    </lineage>
</organism>
<keyword evidence="5" id="KW-1133">Transmembrane helix</keyword>
<evidence type="ECO:0000259" key="11">
    <source>
        <dbReference type="PROSITE" id="PS50853"/>
    </source>
</evidence>
<dbReference type="SMART" id="SM00060">
    <property type="entry name" value="FN3"/>
    <property type="match status" value="7"/>
</dbReference>
<feature type="domain" description="Fibronectin type-III" evidence="11">
    <location>
        <begin position="257"/>
        <end position="350"/>
    </location>
</feature>
<evidence type="ECO:0000256" key="2">
    <source>
        <dbReference type="ARBA" id="ARBA00022692"/>
    </source>
</evidence>
<dbReference type="PROSITE" id="PS50022">
    <property type="entry name" value="FA58C_3"/>
    <property type="match status" value="1"/>
</dbReference>
<feature type="domain" description="F5/8 type C" evidence="10">
    <location>
        <begin position="5"/>
        <end position="152"/>
    </location>
</feature>
<dbReference type="Pfam" id="PF23144">
    <property type="entry name" value="Fn3_PTPRU"/>
    <property type="match status" value="1"/>
</dbReference>
<dbReference type="PRINTS" id="PR00014">
    <property type="entry name" value="FNTYPEIII"/>
</dbReference>
<feature type="compositionally biased region" description="Basic and acidic residues" evidence="9">
    <location>
        <begin position="350"/>
        <end position="366"/>
    </location>
</feature>
<accession>A0ABN8NKG4</accession>
<evidence type="ECO:0000259" key="10">
    <source>
        <dbReference type="PROSITE" id="PS50022"/>
    </source>
</evidence>
<dbReference type="SMART" id="SM00231">
    <property type="entry name" value="FA58C"/>
    <property type="match status" value="1"/>
</dbReference>
<evidence type="ECO:0000256" key="3">
    <source>
        <dbReference type="ARBA" id="ARBA00022729"/>
    </source>
</evidence>
<evidence type="ECO:0000256" key="8">
    <source>
        <dbReference type="ARBA" id="ARBA00023180"/>
    </source>
</evidence>
<dbReference type="EMBL" id="CALNXK010000025">
    <property type="protein sequence ID" value="CAH3112924.1"/>
    <property type="molecule type" value="Genomic_DNA"/>
</dbReference>
<proteinExistence type="predicted"/>
<dbReference type="Gene3D" id="2.60.120.260">
    <property type="entry name" value="Galactose-binding domain-like"/>
    <property type="match status" value="1"/>
</dbReference>
<dbReference type="InterPro" id="IPR051622">
    <property type="entry name" value="R-tyr_protein_phosphatases"/>
</dbReference>
<evidence type="ECO:0000313" key="13">
    <source>
        <dbReference type="Proteomes" id="UP001159405"/>
    </source>
</evidence>
<dbReference type="PROSITE" id="PS01285">
    <property type="entry name" value="FA58C_1"/>
    <property type="match status" value="1"/>
</dbReference>
<gene>
    <name evidence="12" type="ORF">PLOB_00021556</name>
</gene>
<feature type="domain" description="Fibronectin type-III" evidence="11">
    <location>
        <begin position="628"/>
        <end position="722"/>
    </location>
</feature>
<dbReference type="InterPro" id="IPR057598">
    <property type="entry name" value="Fn3_PTPRU"/>
</dbReference>
<dbReference type="Pfam" id="PF00041">
    <property type="entry name" value="fn3"/>
    <property type="match status" value="5"/>
</dbReference>
<feature type="domain" description="Fibronectin type-III" evidence="11">
    <location>
        <begin position="454"/>
        <end position="548"/>
    </location>
</feature>
<dbReference type="InterPro" id="IPR036116">
    <property type="entry name" value="FN3_sf"/>
</dbReference>
<protein>
    <submittedName>
        <fullName evidence="12">Uncharacterized protein</fullName>
    </submittedName>
</protein>
<evidence type="ECO:0000256" key="4">
    <source>
        <dbReference type="ARBA" id="ARBA00022737"/>
    </source>
</evidence>
<sequence length="951" mass="105664">LHADCTTASSFLGMTNRKIRDTDITASSELDLNSSASNARLNNTKSWVADTNDTQPWIQVNLGKIMNITSISTQGFPGSGFVSSFYFSYNVSEMEWLNYTIHGGLVKVFQGNTNDNGTKRVLVNPLVTAQYIRLHPTNCSGHCALRMEFYGCKSGLPGQPLSLKQISISSSMINITWDPPIDIGDGIKGYTVKWQEVNGTSRSMQKVVPLLSFNSAPLTVTPYTWYNIHVQAYNDEGIGPWSKPFRVQSSESVPSAAPANFTLSSSSPLSLTASWDAIPVKQQQGKLLGYQVFYKKEGSGNEQNGTVGPDQLNYTIIYLELASYSVRVAGFTAVGIGNSTVVLTKTPNEGGDKPLKPNEKKSDRELARETKSKGDIFLLEEQHENFFYVVVVQNKGKEMYKKMCCTCKVAFLLIRPIIEEFTVYYFQVFAETSVSGELSDIVDAKTLEDAPSAPPVINKAETTAEDAHTIRVTWNEIVKKDQNGVILGYVVAYNVKGQPTQLSLNTTDTSTVIEGLKPYTSYCIRVQGYTKIGASAWSNCTTVMTLQSGEWREPAEPNGVIQNYLIEYGTSPNHQLTEKEVAARIFQYTLTGLEKFTTYYIKVRGKTSKRGNASEVLNATTFEDRPGPPGKFVGRVLSDSVIFITWEEPVNANGIIRSYHIRAYETKTWREVYNRYVTKGPQKEESLLSSNLKPFTNFNFTIQARTIELGEMAYFTAKTQEGVPGKPVKVRAKLEEDNINVLWEEPVNPNGIITEYNVYFKGRRAYNNSVKDDLVFVESKTSRYRSITIAYLKPGTEYSIHVTAFTKKGKGLPSDAVTLSTPAKAPPPPPLPLVLKGSIKPTEMTIFLTKSSDSNGRVVIHEVVVEKVATVSKRSTSSLPETILGYKEAMASGDQYYIAARFERDKEQVPRRFVLGDGETYGGYNNAPLEPMTKYKVYVRAATEVNGVRNK</sequence>
<keyword evidence="4" id="KW-0677">Repeat</keyword>
<evidence type="ECO:0000256" key="7">
    <source>
        <dbReference type="ARBA" id="ARBA00023157"/>
    </source>
</evidence>
<dbReference type="Gene3D" id="2.60.40.10">
    <property type="entry name" value="Immunoglobulins"/>
    <property type="match status" value="6"/>
</dbReference>
<dbReference type="CDD" id="cd00057">
    <property type="entry name" value="FA58C"/>
    <property type="match status" value="1"/>
</dbReference>
<dbReference type="SUPFAM" id="SSF49785">
    <property type="entry name" value="Galactose-binding domain-like"/>
    <property type="match status" value="1"/>
</dbReference>
<dbReference type="InterPro" id="IPR000421">
    <property type="entry name" value="FA58C"/>
</dbReference>
<feature type="non-terminal residue" evidence="12">
    <location>
        <position position="951"/>
    </location>
</feature>
<dbReference type="PANTHER" id="PTHR24051">
    <property type="entry name" value="SUSHI DOMAIN-CONTAINING PROTEIN 1"/>
    <property type="match status" value="1"/>
</dbReference>
<dbReference type="InterPro" id="IPR003961">
    <property type="entry name" value="FN3_dom"/>
</dbReference>
<dbReference type="CDD" id="cd00063">
    <property type="entry name" value="FN3"/>
    <property type="match status" value="5"/>
</dbReference>
<keyword evidence="3" id="KW-0732">Signal</keyword>
<comment type="subcellular location">
    <subcellularLocation>
        <location evidence="1">Membrane</location>
        <topology evidence="1">Single-pass type I membrane protein</topology>
    </subcellularLocation>
</comment>
<keyword evidence="6" id="KW-0472">Membrane</keyword>
<evidence type="ECO:0000256" key="5">
    <source>
        <dbReference type="ARBA" id="ARBA00022989"/>
    </source>
</evidence>
<evidence type="ECO:0000256" key="1">
    <source>
        <dbReference type="ARBA" id="ARBA00004479"/>
    </source>
</evidence>
<feature type="domain" description="Fibronectin type-III" evidence="11">
    <location>
        <begin position="723"/>
        <end position="824"/>
    </location>
</feature>
<evidence type="ECO:0000313" key="12">
    <source>
        <dbReference type="EMBL" id="CAH3112924.1"/>
    </source>
</evidence>
<evidence type="ECO:0000256" key="6">
    <source>
        <dbReference type="ARBA" id="ARBA00023136"/>
    </source>
</evidence>
<feature type="region of interest" description="Disordered" evidence="9">
    <location>
        <begin position="345"/>
        <end position="366"/>
    </location>
</feature>